<dbReference type="Gene3D" id="3.40.50.410">
    <property type="entry name" value="von Willebrand factor, type A domain"/>
    <property type="match status" value="1"/>
</dbReference>
<evidence type="ECO:0000313" key="2">
    <source>
        <dbReference type="EMBL" id="UWZ80911.1"/>
    </source>
</evidence>
<dbReference type="SUPFAM" id="SSF53300">
    <property type="entry name" value="vWA-like"/>
    <property type="match status" value="1"/>
</dbReference>
<accession>A0ABY5ZP82</accession>
<name>A0ABY5ZP82_9BACT</name>
<gene>
    <name evidence="2" type="ORF">L9S41_05775</name>
</gene>
<organism evidence="2 3">
    <name type="scientific">Geoalkalibacter halelectricus</name>
    <dbReference type="NCBI Taxonomy" id="2847045"/>
    <lineage>
        <taxon>Bacteria</taxon>
        <taxon>Pseudomonadati</taxon>
        <taxon>Thermodesulfobacteriota</taxon>
        <taxon>Desulfuromonadia</taxon>
        <taxon>Desulfuromonadales</taxon>
        <taxon>Geoalkalibacteraceae</taxon>
        <taxon>Geoalkalibacter</taxon>
    </lineage>
</organism>
<dbReference type="PANTHER" id="PTHR35023:SF1">
    <property type="entry name" value="MG-PROTOPORPHYRIN IX CHELATASE"/>
    <property type="match status" value="1"/>
</dbReference>
<dbReference type="RefSeq" id="WP_260749277.1">
    <property type="nucleotide sequence ID" value="NZ_CP092109.1"/>
</dbReference>
<feature type="domain" description="VWFA" evidence="1">
    <location>
        <begin position="60"/>
        <end position="243"/>
    </location>
</feature>
<dbReference type="Pfam" id="PF13519">
    <property type="entry name" value="VWA_2"/>
    <property type="match status" value="1"/>
</dbReference>
<protein>
    <submittedName>
        <fullName evidence="2">VWA domain-containing protein</fullName>
    </submittedName>
</protein>
<dbReference type="PANTHER" id="PTHR35023">
    <property type="entry name" value="CHELATASE-RELATED"/>
    <property type="match status" value="1"/>
</dbReference>
<dbReference type="InterPro" id="IPR036465">
    <property type="entry name" value="vWFA_dom_sf"/>
</dbReference>
<dbReference type="InterPro" id="IPR052989">
    <property type="entry name" value="Mg-chelatase_DI-like"/>
</dbReference>
<dbReference type="EMBL" id="CP092109">
    <property type="protein sequence ID" value="UWZ80911.1"/>
    <property type="molecule type" value="Genomic_DNA"/>
</dbReference>
<dbReference type="SMART" id="SM00327">
    <property type="entry name" value="VWA"/>
    <property type="match status" value="1"/>
</dbReference>
<proteinExistence type="predicted"/>
<reference evidence="2" key="1">
    <citation type="journal article" date="2022" name="Environ. Microbiol.">
        <title>Geoalkalibacter halelectricus SAP #1 sp. nov. possessing extracellular electron transfer and mineral#reducing capabilities from a haloalkaline environment.</title>
        <authorList>
            <person name="Yadav S."/>
            <person name="Singh R."/>
            <person name="Sundharam S.S."/>
            <person name="Chaudhary S."/>
            <person name="Krishnamurthi S."/>
            <person name="Patil S.A."/>
        </authorList>
    </citation>
    <scope>NUCLEOTIDE SEQUENCE</scope>
    <source>
        <strain evidence="2">SAP-1</strain>
    </source>
</reference>
<dbReference type="Proteomes" id="UP001060414">
    <property type="component" value="Chromosome"/>
</dbReference>
<dbReference type="PROSITE" id="PS50234">
    <property type="entry name" value="VWFA"/>
    <property type="match status" value="1"/>
</dbReference>
<sequence>MSSTGRSGGVLRTVPAGQGGAHELAVGRTLRTAASRGAGQLRVRAEDVHRTIRRQRQETLVVFLVDASDSMGEGTTARIALAKGAVLSLLRRAYLSRDRVALITFRDQGAQVLLPPTRSGILARERLRRLAIGGATPLAAGFFSARRLIAQERRRDPGLGALLVVFSDGEANVPRVRGADLRREVLTEARALRHEQTTVVLFDTGARSRDNLLPDISTALNAPCHRLLTDKLDRLVQLIEEQMRR</sequence>
<keyword evidence="3" id="KW-1185">Reference proteome</keyword>
<dbReference type="InterPro" id="IPR002035">
    <property type="entry name" value="VWF_A"/>
</dbReference>
<evidence type="ECO:0000259" key="1">
    <source>
        <dbReference type="PROSITE" id="PS50234"/>
    </source>
</evidence>
<evidence type="ECO:0000313" key="3">
    <source>
        <dbReference type="Proteomes" id="UP001060414"/>
    </source>
</evidence>